<evidence type="ECO:0000256" key="1">
    <source>
        <dbReference type="ARBA" id="ARBA00022737"/>
    </source>
</evidence>
<proteinExistence type="predicted"/>
<name>A0A9D4E3L9_DREPO</name>
<evidence type="ECO:0008006" key="5">
    <source>
        <dbReference type="Google" id="ProtNLM"/>
    </source>
</evidence>
<dbReference type="Gene3D" id="2.120.10.30">
    <property type="entry name" value="TolB, C-terminal domain"/>
    <property type="match status" value="1"/>
</dbReference>
<dbReference type="InterPro" id="IPR001258">
    <property type="entry name" value="NHL_repeat"/>
</dbReference>
<reference evidence="3" key="1">
    <citation type="journal article" date="2019" name="bioRxiv">
        <title>The Genome of the Zebra Mussel, Dreissena polymorpha: A Resource for Invasive Species Research.</title>
        <authorList>
            <person name="McCartney M.A."/>
            <person name="Auch B."/>
            <person name="Kono T."/>
            <person name="Mallez S."/>
            <person name="Zhang Y."/>
            <person name="Obille A."/>
            <person name="Becker A."/>
            <person name="Abrahante J.E."/>
            <person name="Garbe J."/>
            <person name="Badalamenti J.P."/>
            <person name="Herman A."/>
            <person name="Mangelson H."/>
            <person name="Liachko I."/>
            <person name="Sullivan S."/>
            <person name="Sone E.D."/>
            <person name="Koren S."/>
            <person name="Silverstein K.A.T."/>
            <person name="Beckman K.B."/>
            <person name="Gohl D.M."/>
        </authorList>
    </citation>
    <scope>NUCLEOTIDE SEQUENCE</scope>
    <source>
        <strain evidence="3">Duluth1</strain>
        <tissue evidence="3">Whole animal</tissue>
    </source>
</reference>
<organism evidence="3 4">
    <name type="scientific">Dreissena polymorpha</name>
    <name type="common">Zebra mussel</name>
    <name type="synonym">Mytilus polymorpha</name>
    <dbReference type="NCBI Taxonomy" id="45954"/>
    <lineage>
        <taxon>Eukaryota</taxon>
        <taxon>Metazoa</taxon>
        <taxon>Spiralia</taxon>
        <taxon>Lophotrochozoa</taxon>
        <taxon>Mollusca</taxon>
        <taxon>Bivalvia</taxon>
        <taxon>Autobranchia</taxon>
        <taxon>Heteroconchia</taxon>
        <taxon>Euheterodonta</taxon>
        <taxon>Imparidentia</taxon>
        <taxon>Neoheterodontei</taxon>
        <taxon>Myida</taxon>
        <taxon>Dreissenoidea</taxon>
        <taxon>Dreissenidae</taxon>
        <taxon>Dreissena</taxon>
    </lineage>
</organism>
<comment type="caution">
    <text evidence="3">The sequence shown here is derived from an EMBL/GenBank/DDBJ whole genome shotgun (WGS) entry which is preliminary data.</text>
</comment>
<protein>
    <recommendedName>
        <fullName evidence="5">B box-type domain-containing protein</fullName>
    </recommendedName>
</protein>
<feature type="repeat" description="NHL" evidence="2">
    <location>
        <begin position="238"/>
        <end position="273"/>
    </location>
</feature>
<dbReference type="InterPro" id="IPR011042">
    <property type="entry name" value="6-blade_b-propeller_TolB-like"/>
</dbReference>
<accession>A0A9D4E3L9</accession>
<sequence>MKWPLSKQMENSLITCDIHKNDTLTMLCNDHSQLCCSKCVKLSYSLCFQVTTLHQAAKTRSTDFNYLSVRTQNTLSQMEKFQTYQQDKIKSLQVLYNEHEKLMVARMRVNISCFLLQCENNTMNETHEHVQYTVNEIRGKIKSMLADFEKSTVNEKKRDLRLQKAPLICMRNSCTRLHNELFHLHVAIKKVHVRPELFFIARKKCQEKIKESDTFLKESFANQVFLVNGKSDYSVNMPSDLHTCRITAICVIPNGQVVVADLDNRKVKLLNQQNEVVNHWTAGGSPLDMCQITPSEVVVAVDDNNIHEVQFITVKTRQLLPGRKFQLQHRCIGIANHQRFLFVTSGSTLYKYSLGGKLVSKVYENTSGDETVKRCAVSPDGDKLYITDPWQDTLLTLARDGQVLAIFKDPELCGPQGVNVTPAGQVLLCGYVSHNIMQVDNKGMKNLSTLATRERDGVELPWSVCYNSITSTMIVGLYKSNNILVFKVE</sequence>
<evidence type="ECO:0000256" key="2">
    <source>
        <dbReference type="PROSITE-ProRule" id="PRU00504"/>
    </source>
</evidence>
<dbReference type="AlphaFoldDB" id="A0A9D4E3L9"/>
<reference evidence="3" key="2">
    <citation type="submission" date="2020-11" db="EMBL/GenBank/DDBJ databases">
        <authorList>
            <person name="McCartney M.A."/>
            <person name="Auch B."/>
            <person name="Kono T."/>
            <person name="Mallez S."/>
            <person name="Becker A."/>
            <person name="Gohl D.M."/>
            <person name="Silverstein K.A.T."/>
            <person name="Koren S."/>
            <person name="Bechman K.B."/>
            <person name="Herman A."/>
            <person name="Abrahante J.E."/>
            <person name="Garbe J."/>
        </authorList>
    </citation>
    <scope>NUCLEOTIDE SEQUENCE</scope>
    <source>
        <strain evidence="3">Duluth1</strain>
        <tissue evidence="3">Whole animal</tissue>
    </source>
</reference>
<dbReference type="EMBL" id="JAIWYP010000009">
    <property type="protein sequence ID" value="KAH3771791.1"/>
    <property type="molecule type" value="Genomic_DNA"/>
</dbReference>
<evidence type="ECO:0000313" key="3">
    <source>
        <dbReference type="EMBL" id="KAH3771791.1"/>
    </source>
</evidence>
<dbReference type="SUPFAM" id="SSF101898">
    <property type="entry name" value="NHL repeat"/>
    <property type="match status" value="1"/>
</dbReference>
<gene>
    <name evidence="3" type="ORF">DPMN_173120</name>
</gene>
<keyword evidence="4" id="KW-1185">Reference proteome</keyword>
<dbReference type="Proteomes" id="UP000828390">
    <property type="component" value="Unassembled WGS sequence"/>
</dbReference>
<keyword evidence="1" id="KW-0677">Repeat</keyword>
<evidence type="ECO:0000313" key="4">
    <source>
        <dbReference type="Proteomes" id="UP000828390"/>
    </source>
</evidence>
<dbReference type="PROSITE" id="PS51125">
    <property type="entry name" value="NHL"/>
    <property type="match status" value="1"/>
</dbReference>